<proteinExistence type="predicted"/>
<keyword evidence="2" id="KW-1185">Reference proteome</keyword>
<organism evidence="1 2">
    <name type="scientific">Effusibacillus dendaii</name>
    <dbReference type="NCBI Taxonomy" id="2743772"/>
    <lineage>
        <taxon>Bacteria</taxon>
        <taxon>Bacillati</taxon>
        <taxon>Bacillota</taxon>
        <taxon>Bacilli</taxon>
        <taxon>Bacillales</taxon>
        <taxon>Alicyclobacillaceae</taxon>
        <taxon>Effusibacillus</taxon>
    </lineage>
</organism>
<sequence length="165" mass="18403">MKFKPFMGLHSGGVHLRYQGKKSKIQAEMEVWENGVKTKTAGMLSQSILERGTDTGKYAGDFIFSVKEEKNEKDTNGKYQITYGFVDKNGYSSSETMLDKLQNYTMQSTLQLNGAKTVADSNSTIVFGFQATDENGLTTYGSMEETIQKAKWAWSFGCRLLIKGA</sequence>
<dbReference type="EMBL" id="AP023366">
    <property type="protein sequence ID" value="BCJ85763.1"/>
    <property type="molecule type" value="Genomic_DNA"/>
</dbReference>
<accession>A0A7I8D6I7</accession>
<name>A0A7I8D6I7_9BACL</name>
<dbReference type="KEGG" id="eff:skT53_07480"/>
<dbReference type="AlphaFoldDB" id="A0A7I8D6I7"/>
<reference evidence="1 2" key="1">
    <citation type="submission" date="2020-08" db="EMBL/GenBank/DDBJ databases">
        <title>Complete Genome Sequence of Effusibacillus dendaii Strain skT53, Isolated from Farmland soil.</title>
        <authorList>
            <person name="Konishi T."/>
            <person name="Kawasaki H."/>
        </authorList>
    </citation>
    <scope>NUCLEOTIDE SEQUENCE [LARGE SCALE GENOMIC DNA]</scope>
    <source>
        <strain evidence="2">skT53</strain>
    </source>
</reference>
<gene>
    <name evidence="1" type="ORF">skT53_07480</name>
</gene>
<protein>
    <submittedName>
        <fullName evidence="1">Uncharacterized protein</fullName>
    </submittedName>
</protein>
<dbReference type="Proteomes" id="UP000593802">
    <property type="component" value="Chromosome"/>
</dbReference>
<evidence type="ECO:0000313" key="1">
    <source>
        <dbReference type="EMBL" id="BCJ85763.1"/>
    </source>
</evidence>
<evidence type="ECO:0000313" key="2">
    <source>
        <dbReference type="Proteomes" id="UP000593802"/>
    </source>
</evidence>